<dbReference type="AlphaFoldDB" id="A0A139HZI1"/>
<comment type="caution">
    <text evidence="3">The sequence shown here is derived from an EMBL/GenBank/DDBJ whole genome shotgun (WGS) entry which is preliminary data.</text>
</comment>
<dbReference type="GO" id="GO:0015074">
    <property type="term" value="P:DNA integration"/>
    <property type="evidence" value="ECO:0007669"/>
    <property type="project" value="InterPro"/>
</dbReference>
<keyword evidence="4" id="KW-1185">Reference proteome</keyword>
<dbReference type="Proteomes" id="UP000073492">
    <property type="component" value="Unassembled WGS sequence"/>
</dbReference>
<feature type="domain" description="Integrase catalytic" evidence="2">
    <location>
        <begin position="1"/>
        <end position="166"/>
    </location>
</feature>
<proteinExistence type="predicted"/>
<dbReference type="STRING" id="113226.A0A139HZI1"/>
<dbReference type="InterPro" id="IPR012337">
    <property type="entry name" value="RNaseH-like_sf"/>
</dbReference>
<dbReference type="OrthoDB" id="5426892at2759"/>
<organism evidence="3 4">
    <name type="scientific">Pseudocercospora musae</name>
    <dbReference type="NCBI Taxonomy" id="113226"/>
    <lineage>
        <taxon>Eukaryota</taxon>
        <taxon>Fungi</taxon>
        <taxon>Dikarya</taxon>
        <taxon>Ascomycota</taxon>
        <taxon>Pezizomycotina</taxon>
        <taxon>Dothideomycetes</taxon>
        <taxon>Dothideomycetidae</taxon>
        <taxon>Mycosphaerellales</taxon>
        <taxon>Mycosphaerellaceae</taxon>
        <taxon>Pseudocercospora</taxon>
    </lineage>
</organism>
<dbReference type="PANTHER" id="PTHR37984">
    <property type="entry name" value="PROTEIN CBG26694"/>
    <property type="match status" value="1"/>
</dbReference>
<keyword evidence="1" id="KW-0694">RNA-binding</keyword>
<name>A0A139HZI1_9PEZI</name>
<reference evidence="3 4" key="1">
    <citation type="submission" date="2015-07" db="EMBL/GenBank/DDBJ databases">
        <title>Comparative genomics of the Sigatoka disease complex on banana suggests a link between parallel evolutionary changes in Pseudocercospora fijiensis and Pseudocercospora eumusae and increased virulence on the banana host.</title>
        <authorList>
            <person name="Chang T.-C."/>
            <person name="Salvucci A."/>
            <person name="Crous P.W."/>
            <person name="Stergiopoulos I."/>
        </authorList>
    </citation>
    <scope>NUCLEOTIDE SEQUENCE [LARGE SCALE GENOMIC DNA]</scope>
    <source>
        <strain evidence="3 4">CBS 116634</strain>
    </source>
</reference>
<dbReference type="InterPro" id="IPR050951">
    <property type="entry name" value="Retrovirus_Pol_polyprotein"/>
</dbReference>
<dbReference type="EMBL" id="LFZO01000517">
    <property type="protein sequence ID" value="KXT07884.1"/>
    <property type="molecule type" value="Genomic_DNA"/>
</dbReference>
<dbReference type="InterPro" id="IPR001584">
    <property type="entry name" value="Integrase_cat-core"/>
</dbReference>
<evidence type="ECO:0000313" key="4">
    <source>
        <dbReference type="Proteomes" id="UP000073492"/>
    </source>
</evidence>
<accession>A0A139HZI1</accession>
<dbReference type="Gene3D" id="3.30.420.10">
    <property type="entry name" value="Ribonuclease H-like superfamily/Ribonuclease H"/>
    <property type="match status" value="1"/>
</dbReference>
<dbReference type="PANTHER" id="PTHR37984:SF5">
    <property type="entry name" value="PROTEIN NYNRIN-LIKE"/>
    <property type="match status" value="1"/>
</dbReference>
<sequence>MVGSDFMGPISPISQKGNRYVYLQVDYATGKLFLKCMPDSRGWRVAHFQENEVSSTFGWPRLHYSDNGKQFVHGPFPKLMQQHGVHMAYAPPSHPSSVGLAESQVKQVRKMLQAFIQDYPAMIEEWDNVVLAINKILDSKPQRPHGFSAWQMIMGSNPRWDQKDVTIEEEIRTACMAIQLSESANDSPWSKEMHFETRLAKLDEIRNIAFRRREEQHKRQILNNKKERWHKPQVNDLVLKRRFHLDNQKSHKLELRWTGPYKLTRLSHKGQAAKIEHVLPGVTEIHHINNLKVYVPREHSVRSRDWINMSMLNSDRWKCIPQAEKSEPEAQESDIAKEIKAKVANDIKSMQQEPQVEDAGVPQIDMEDDEAYWFTRALDLTLSLNNR</sequence>
<evidence type="ECO:0000256" key="1">
    <source>
        <dbReference type="ARBA" id="ARBA00022884"/>
    </source>
</evidence>
<dbReference type="InterPro" id="IPR036397">
    <property type="entry name" value="RNaseH_sf"/>
</dbReference>
<dbReference type="PROSITE" id="PS50994">
    <property type="entry name" value="INTEGRASE"/>
    <property type="match status" value="1"/>
</dbReference>
<evidence type="ECO:0000259" key="2">
    <source>
        <dbReference type="PROSITE" id="PS50994"/>
    </source>
</evidence>
<dbReference type="SUPFAM" id="SSF53098">
    <property type="entry name" value="Ribonuclease H-like"/>
    <property type="match status" value="1"/>
</dbReference>
<protein>
    <recommendedName>
        <fullName evidence="2">Integrase catalytic domain-containing protein</fullName>
    </recommendedName>
</protein>
<gene>
    <name evidence="3" type="ORF">AC579_5313</name>
</gene>
<dbReference type="GO" id="GO:0005634">
    <property type="term" value="C:nucleus"/>
    <property type="evidence" value="ECO:0007669"/>
    <property type="project" value="UniProtKB-ARBA"/>
</dbReference>
<evidence type="ECO:0000313" key="3">
    <source>
        <dbReference type="EMBL" id="KXT07884.1"/>
    </source>
</evidence>
<dbReference type="GO" id="GO:0003723">
    <property type="term" value="F:RNA binding"/>
    <property type="evidence" value="ECO:0007669"/>
    <property type="project" value="UniProtKB-KW"/>
</dbReference>